<organism evidence="10 11">
    <name type="scientific">Lysinibacillus composti</name>
    <dbReference type="NCBI Taxonomy" id="720633"/>
    <lineage>
        <taxon>Bacteria</taxon>
        <taxon>Bacillati</taxon>
        <taxon>Bacillota</taxon>
        <taxon>Bacilli</taxon>
        <taxon>Bacillales</taxon>
        <taxon>Bacillaceae</taxon>
        <taxon>Lysinibacillus</taxon>
    </lineage>
</organism>
<dbReference type="InterPro" id="IPR000014">
    <property type="entry name" value="PAS"/>
</dbReference>
<proteinExistence type="predicted"/>
<dbReference type="SUPFAM" id="SSF55874">
    <property type="entry name" value="ATPase domain of HSP90 chaperone/DNA topoisomerase II/histidine kinase"/>
    <property type="match status" value="1"/>
</dbReference>
<dbReference type="Pfam" id="PF13188">
    <property type="entry name" value="PAS_8"/>
    <property type="match status" value="1"/>
</dbReference>
<dbReference type="SUPFAM" id="SSF55785">
    <property type="entry name" value="PYP-like sensor domain (PAS domain)"/>
    <property type="match status" value="1"/>
</dbReference>
<dbReference type="Gene3D" id="3.30.565.10">
    <property type="entry name" value="Histidine kinase-like ATPase, C-terminal domain"/>
    <property type="match status" value="1"/>
</dbReference>
<evidence type="ECO:0000259" key="9">
    <source>
        <dbReference type="PROSITE" id="PS50109"/>
    </source>
</evidence>
<dbReference type="GO" id="GO:0005524">
    <property type="term" value="F:ATP binding"/>
    <property type="evidence" value="ECO:0007669"/>
    <property type="project" value="UniProtKB-KW"/>
</dbReference>
<evidence type="ECO:0000256" key="3">
    <source>
        <dbReference type="ARBA" id="ARBA00022553"/>
    </source>
</evidence>
<dbReference type="SMART" id="SM00091">
    <property type="entry name" value="PAS"/>
    <property type="match status" value="2"/>
</dbReference>
<dbReference type="PANTHER" id="PTHR43711:SF31">
    <property type="entry name" value="HISTIDINE KINASE"/>
    <property type="match status" value="1"/>
</dbReference>
<dbReference type="Gene3D" id="1.10.287.130">
    <property type="match status" value="1"/>
</dbReference>
<evidence type="ECO:0000256" key="5">
    <source>
        <dbReference type="ARBA" id="ARBA00022741"/>
    </source>
</evidence>
<dbReference type="PANTHER" id="PTHR43711">
    <property type="entry name" value="TWO-COMPONENT HISTIDINE KINASE"/>
    <property type="match status" value="1"/>
</dbReference>
<dbReference type="PROSITE" id="PS50109">
    <property type="entry name" value="HIS_KIN"/>
    <property type="match status" value="1"/>
</dbReference>
<gene>
    <name evidence="10" type="ORF">EBB45_06260</name>
</gene>
<dbReference type="InterPro" id="IPR035965">
    <property type="entry name" value="PAS-like_dom_sf"/>
</dbReference>
<dbReference type="InterPro" id="IPR036097">
    <property type="entry name" value="HisK_dim/P_sf"/>
</dbReference>
<keyword evidence="11" id="KW-1185">Reference proteome</keyword>
<dbReference type="InterPro" id="IPR004358">
    <property type="entry name" value="Sig_transdc_His_kin-like_C"/>
</dbReference>
<protein>
    <recommendedName>
        <fullName evidence="2">histidine kinase</fullName>
        <ecNumber evidence="2">2.7.13.3</ecNumber>
    </recommendedName>
</protein>
<dbReference type="CDD" id="cd00075">
    <property type="entry name" value="HATPase"/>
    <property type="match status" value="1"/>
</dbReference>
<dbReference type="AlphaFoldDB" id="A0A3N9UGT7"/>
<dbReference type="Pfam" id="PF02518">
    <property type="entry name" value="HATPase_c"/>
    <property type="match status" value="1"/>
</dbReference>
<feature type="domain" description="Histidine kinase" evidence="9">
    <location>
        <begin position="256"/>
        <end position="463"/>
    </location>
</feature>
<dbReference type="Proteomes" id="UP000274033">
    <property type="component" value="Unassembled WGS sequence"/>
</dbReference>
<keyword evidence="3" id="KW-0597">Phosphoprotein</keyword>
<keyword evidence="5" id="KW-0547">Nucleotide-binding</keyword>
<keyword evidence="4" id="KW-0808">Transferase</keyword>
<evidence type="ECO:0000256" key="2">
    <source>
        <dbReference type="ARBA" id="ARBA00012438"/>
    </source>
</evidence>
<dbReference type="InterPro" id="IPR036890">
    <property type="entry name" value="HATPase_C_sf"/>
</dbReference>
<dbReference type="InterPro" id="IPR050736">
    <property type="entry name" value="Sensor_HK_Regulatory"/>
</dbReference>
<sequence length="482" mass="55216">MGRIGDCKMVKTESPIFQDLFQTVNDPFLILNTSCQIESLNDQAAQLLNINENEKPTLKLDKHSEKRWANFLQNLLRDSGGFCTLNIMVNEEVCQEIKLLGYYNNHRNLIFARLVPLDQPKVEHLYSLFNDISYGIIVSDLNGRIVDMNNIAQTLVDCAKWQVIHCPMEKVFERFTAKHESKLQYFTDLINKGQASIECQKRNNNCEETYLKFESKINYCMNLIITTVTDVTEKVILKQKVEHQNSLNSLGQMAASIAHEIRNPMTTLKGFIDLLKQISPDDGQRYIQVIDSELQRMESILTEFLYLSKPVNRHYEEVMLAEVIEEVTELMQPHALLHNVMLVFENYDIYMTKIMGNRNRIKQMLINLIKNAIEVMQNGGTITISMKILQTGKLEIAIRDEGIGIAKDDLKNLFIPFFTTKTAGTGLGLALVKKVVEEHYGKINVESTLGEGTTFIIQLPMNHEEPIYCENKEDLIGCSIIH</sequence>
<comment type="caution">
    <text evidence="10">The sequence shown here is derived from an EMBL/GenBank/DDBJ whole genome shotgun (WGS) entry which is preliminary data.</text>
</comment>
<dbReference type="EMBL" id="RRCT01000004">
    <property type="protein sequence ID" value="RQW75349.1"/>
    <property type="molecule type" value="Genomic_DNA"/>
</dbReference>
<dbReference type="Pfam" id="PF00512">
    <property type="entry name" value="HisKA"/>
    <property type="match status" value="1"/>
</dbReference>
<evidence type="ECO:0000256" key="1">
    <source>
        <dbReference type="ARBA" id="ARBA00000085"/>
    </source>
</evidence>
<dbReference type="SMART" id="SM00387">
    <property type="entry name" value="HATPase_c"/>
    <property type="match status" value="1"/>
</dbReference>
<comment type="catalytic activity">
    <reaction evidence="1">
        <text>ATP + protein L-histidine = ADP + protein N-phospho-L-histidine.</text>
        <dbReference type="EC" id="2.7.13.3"/>
    </reaction>
</comment>
<dbReference type="InterPro" id="IPR005467">
    <property type="entry name" value="His_kinase_dom"/>
</dbReference>
<dbReference type="SMART" id="SM00388">
    <property type="entry name" value="HisKA"/>
    <property type="match status" value="1"/>
</dbReference>
<keyword evidence="6" id="KW-0418">Kinase</keyword>
<dbReference type="EC" id="2.7.13.3" evidence="2"/>
<evidence type="ECO:0000256" key="4">
    <source>
        <dbReference type="ARBA" id="ARBA00022679"/>
    </source>
</evidence>
<accession>A0A3N9UGT7</accession>
<dbReference type="GO" id="GO:0000155">
    <property type="term" value="F:phosphorelay sensor kinase activity"/>
    <property type="evidence" value="ECO:0007669"/>
    <property type="project" value="InterPro"/>
</dbReference>
<keyword evidence="7" id="KW-0067">ATP-binding</keyword>
<dbReference type="Pfam" id="PF13426">
    <property type="entry name" value="PAS_9"/>
    <property type="match status" value="1"/>
</dbReference>
<keyword evidence="8" id="KW-0902">Two-component regulatory system</keyword>
<evidence type="ECO:0000256" key="8">
    <source>
        <dbReference type="ARBA" id="ARBA00023012"/>
    </source>
</evidence>
<evidence type="ECO:0000313" key="11">
    <source>
        <dbReference type="Proteomes" id="UP000274033"/>
    </source>
</evidence>
<dbReference type="InterPro" id="IPR003594">
    <property type="entry name" value="HATPase_dom"/>
</dbReference>
<reference evidence="10 11" key="1">
    <citation type="journal article" date="2013" name="J. Microbiol.">
        <title>Lysinibacillus chungkukjangi sp. nov., isolated from Chungkukjang, Korean fermented soybean food.</title>
        <authorList>
            <person name="Kim S.J."/>
            <person name="Jang Y.H."/>
            <person name="Hamada M."/>
            <person name="Ahn J.H."/>
            <person name="Weon H.Y."/>
            <person name="Suzuki K."/>
            <person name="Whang K.S."/>
            <person name="Kwon S.W."/>
        </authorList>
    </citation>
    <scope>NUCLEOTIDE SEQUENCE [LARGE SCALE GENOMIC DNA]</scope>
    <source>
        <strain evidence="10 11">MCCC 1A12701</strain>
    </source>
</reference>
<evidence type="ECO:0000313" key="10">
    <source>
        <dbReference type="EMBL" id="RQW75349.1"/>
    </source>
</evidence>
<dbReference type="Gene3D" id="3.30.450.20">
    <property type="entry name" value="PAS domain"/>
    <property type="match status" value="1"/>
</dbReference>
<evidence type="ECO:0000256" key="7">
    <source>
        <dbReference type="ARBA" id="ARBA00022840"/>
    </source>
</evidence>
<evidence type="ECO:0000256" key="6">
    <source>
        <dbReference type="ARBA" id="ARBA00022777"/>
    </source>
</evidence>
<dbReference type="PRINTS" id="PR00344">
    <property type="entry name" value="BCTRLSENSOR"/>
</dbReference>
<dbReference type="CDD" id="cd00082">
    <property type="entry name" value="HisKA"/>
    <property type="match status" value="1"/>
</dbReference>
<dbReference type="SUPFAM" id="SSF47384">
    <property type="entry name" value="Homodimeric domain of signal transducing histidine kinase"/>
    <property type="match status" value="1"/>
</dbReference>
<dbReference type="InterPro" id="IPR003661">
    <property type="entry name" value="HisK_dim/P_dom"/>
</dbReference>
<name>A0A3N9UGT7_9BACI</name>